<dbReference type="Proteomes" id="UP000306985">
    <property type="component" value="Unassembled WGS sequence"/>
</dbReference>
<gene>
    <name evidence="2" type="ORF">FDO65_05390</name>
</gene>
<keyword evidence="3" id="KW-1185">Reference proteome</keyword>
<feature type="transmembrane region" description="Helical" evidence="1">
    <location>
        <begin position="96"/>
        <end position="117"/>
    </location>
</feature>
<comment type="caution">
    <text evidence="2">The sequence shown here is derived from an EMBL/GenBank/DDBJ whole genome shotgun (WGS) entry which is preliminary data.</text>
</comment>
<feature type="transmembrane region" description="Helical" evidence="1">
    <location>
        <begin position="129"/>
        <end position="150"/>
    </location>
</feature>
<keyword evidence="1" id="KW-1133">Transmembrane helix</keyword>
<accession>A0A4U6QL61</accession>
<proteinExistence type="predicted"/>
<evidence type="ECO:0000256" key="1">
    <source>
        <dbReference type="SAM" id="Phobius"/>
    </source>
</evidence>
<dbReference type="EMBL" id="SZZH01000001">
    <property type="protein sequence ID" value="TKV61081.1"/>
    <property type="molecule type" value="Genomic_DNA"/>
</dbReference>
<organism evidence="2 3">
    <name type="scientific">Nakamurella flava</name>
    <dbReference type="NCBI Taxonomy" id="2576308"/>
    <lineage>
        <taxon>Bacteria</taxon>
        <taxon>Bacillati</taxon>
        <taxon>Actinomycetota</taxon>
        <taxon>Actinomycetes</taxon>
        <taxon>Nakamurellales</taxon>
        <taxon>Nakamurellaceae</taxon>
        <taxon>Nakamurella</taxon>
    </lineage>
</organism>
<evidence type="ECO:0000313" key="3">
    <source>
        <dbReference type="Proteomes" id="UP000306985"/>
    </source>
</evidence>
<dbReference type="OrthoDB" id="5193707at2"/>
<protein>
    <submittedName>
        <fullName evidence="2">Uncharacterized protein</fullName>
    </submittedName>
</protein>
<sequence length="160" mass="16957">MTESPSDPRRVDLTPSIDATRQIAERSRTRGMWSLAHLRLCWTALLAAGAVLGVIGGLTAGSRALAGVALGTAIVGLFFTVSAVVLARVGSRNPQAVMMGALTTYVAKVIALGVVLVLMPVDGPVDTRWLAGAVALGVFTWLAAHLRYVWTLKIFYVDPQ</sequence>
<keyword evidence="1" id="KW-0812">Transmembrane</keyword>
<keyword evidence="1" id="KW-0472">Membrane</keyword>
<dbReference type="AlphaFoldDB" id="A0A4U6QL61"/>
<dbReference type="RefSeq" id="WP_137448384.1">
    <property type="nucleotide sequence ID" value="NZ_SZZH01000001.1"/>
</dbReference>
<feature type="transmembrane region" description="Helical" evidence="1">
    <location>
        <begin position="64"/>
        <end position="89"/>
    </location>
</feature>
<name>A0A4U6QL61_9ACTN</name>
<feature type="transmembrane region" description="Helical" evidence="1">
    <location>
        <begin position="36"/>
        <end position="58"/>
    </location>
</feature>
<evidence type="ECO:0000313" key="2">
    <source>
        <dbReference type="EMBL" id="TKV61081.1"/>
    </source>
</evidence>
<reference evidence="2 3" key="1">
    <citation type="submission" date="2019-05" db="EMBL/GenBank/DDBJ databases">
        <title>Nakamurella sp. N5BH11, whole genome shotgun sequence.</title>
        <authorList>
            <person name="Tuo L."/>
        </authorList>
    </citation>
    <scope>NUCLEOTIDE SEQUENCE [LARGE SCALE GENOMIC DNA]</scope>
    <source>
        <strain evidence="2 3">N5BH11</strain>
    </source>
</reference>